<dbReference type="EMBL" id="LT607733">
    <property type="protein sequence ID" value="SCG15500.1"/>
    <property type="molecule type" value="Genomic_DNA"/>
</dbReference>
<protein>
    <recommendedName>
        <fullName evidence="3">DNA ligase (ATP)</fullName>
    </recommendedName>
</protein>
<evidence type="ECO:0008006" key="3">
    <source>
        <dbReference type="Google" id="ProtNLM"/>
    </source>
</evidence>
<gene>
    <name evidence="1" type="ORF">GA0070610_1734</name>
</gene>
<organism evidence="1 2">
    <name type="scientific">Micromonospora echinofusca</name>
    <dbReference type="NCBI Taxonomy" id="47858"/>
    <lineage>
        <taxon>Bacteria</taxon>
        <taxon>Bacillati</taxon>
        <taxon>Actinomycetota</taxon>
        <taxon>Actinomycetes</taxon>
        <taxon>Micromonosporales</taxon>
        <taxon>Micromonosporaceae</taxon>
        <taxon>Micromonospora</taxon>
    </lineage>
</organism>
<evidence type="ECO:0000313" key="2">
    <source>
        <dbReference type="Proteomes" id="UP000198251"/>
    </source>
</evidence>
<name>A0A1C5G6Y8_MICEH</name>
<dbReference type="GeneID" id="95801577"/>
<dbReference type="Proteomes" id="UP000198251">
    <property type="component" value="Chromosome I"/>
</dbReference>
<keyword evidence="2" id="KW-1185">Reference proteome</keyword>
<dbReference type="RefSeq" id="WP_088999519.1">
    <property type="nucleotide sequence ID" value="NZ_LT607733.1"/>
</dbReference>
<accession>A0A1C5G6Y8</accession>
<dbReference type="Gene3D" id="2.40.50.140">
    <property type="entry name" value="Nucleic acid-binding proteins"/>
    <property type="match status" value="1"/>
</dbReference>
<dbReference type="InterPro" id="IPR012340">
    <property type="entry name" value="NA-bd_OB-fold"/>
</dbReference>
<reference evidence="1 2" key="1">
    <citation type="submission" date="2016-06" db="EMBL/GenBank/DDBJ databases">
        <authorList>
            <person name="Kjaerup R.B."/>
            <person name="Dalgaard T.S."/>
            <person name="Juul-Madsen H.R."/>
        </authorList>
    </citation>
    <scope>NUCLEOTIDE SEQUENCE [LARGE SCALE GENOMIC DNA]</scope>
    <source>
        <strain evidence="1 2">DSM 43913</strain>
    </source>
</reference>
<dbReference type="AlphaFoldDB" id="A0A1C5G6Y8"/>
<evidence type="ECO:0000313" key="1">
    <source>
        <dbReference type="EMBL" id="SCG15500.1"/>
    </source>
</evidence>
<proteinExistence type="predicted"/>
<sequence length="153" mass="17460">MGKFRARATTEAIIGGVTGSIRNPDTLLLGRFDRRGRLRYTGRTHPLTTHQRGELTRLLSPSRPTERGVVTHPWREPLPAAWSGQFDRPEPLPYVQVEPTVVAEIEVGTGYEDHRWRHRVRYVRPRPDLSVYDVPLIFNEAEDPSPTTRASPD</sequence>